<feature type="domain" description="ABC transporter" evidence="10">
    <location>
        <begin position="325"/>
        <end position="558"/>
    </location>
</feature>
<dbReference type="AlphaFoldDB" id="A0A9X5APC0"/>
<dbReference type="RefSeq" id="WP_006783580.1">
    <property type="nucleotide sequence ID" value="NZ_CAJJOK010000006.1"/>
</dbReference>
<name>A0A9X5APC0_9FIRM</name>
<dbReference type="GO" id="GO:0005524">
    <property type="term" value="F:ATP binding"/>
    <property type="evidence" value="ECO:0007669"/>
    <property type="project" value="UniProtKB-KW"/>
</dbReference>
<evidence type="ECO:0000256" key="4">
    <source>
        <dbReference type="ARBA" id="ARBA00022692"/>
    </source>
</evidence>
<evidence type="ECO:0000256" key="5">
    <source>
        <dbReference type="ARBA" id="ARBA00022741"/>
    </source>
</evidence>
<dbReference type="Pfam" id="PF00664">
    <property type="entry name" value="ABC_membrane"/>
    <property type="match status" value="1"/>
</dbReference>
<evidence type="ECO:0000313" key="13">
    <source>
        <dbReference type="Proteomes" id="UP000487649"/>
    </source>
</evidence>
<dbReference type="SUPFAM" id="SSF52540">
    <property type="entry name" value="P-loop containing nucleoside triphosphate hydrolases"/>
    <property type="match status" value="1"/>
</dbReference>
<proteinExistence type="predicted"/>
<dbReference type="Pfam" id="PF00005">
    <property type="entry name" value="ABC_tran"/>
    <property type="match status" value="1"/>
</dbReference>
<reference evidence="12 13" key="1">
    <citation type="journal article" date="2019" name="Nat. Med.">
        <title>A library of human gut bacterial isolates paired with longitudinal multiomics data enables mechanistic microbiome research.</title>
        <authorList>
            <person name="Poyet M."/>
            <person name="Groussin M."/>
            <person name="Gibbons S.M."/>
            <person name="Avila-Pacheco J."/>
            <person name="Jiang X."/>
            <person name="Kearney S.M."/>
            <person name="Perrotta A.R."/>
            <person name="Berdy B."/>
            <person name="Zhao S."/>
            <person name="Lieberman T.D."/>
            <person name="Swanson P.K."/>
            <person name="Smith M."/>
            <person name="Roesemann S."/>
            <person name="Alexander J.E."/>
            <person name="Rich S.A."/>
            <person name="Livny J."/>
            <person name="Vlamakis H."/>
            <person name="Clish C."/>
            <person name="Bullock K."/>
            <person name="Deik A."/>
            <person name="Scott J."/>
            <person name="Pierce K.A."/>
            <person name="Xavier R.J."/>
            <person name="Alm E.J."/>
        </authorList>
    </citation>
    <scope>NUCLEOTIDE SEQUENCE [LARGE SCALE GENOMIC DNA]</scope>
    <source>
        <strain evidence="12 13">BIOML-A198</strain>
    </source>
</reference>
<dbReference type="PANTHER" id="PTHR24221:SF654">
    <property type="entry name" value="ATP-BINDING CASSETTE SUB-FAMILY B MEMBER 6"/>
    <property type="match status" value="1"/>
</dbReference>
<dbReference type="Gene3D" id="1.20.1560.10">
    <property type="entry name" value="ABC transporter type 1, transmembrane domain"/>
    <property type="match status" value="1"/>
</dbReference>
<dbReference type="Proteomes" id="UP000487649">
    <property type="component" value="Unassembled WGS sequence"/>
</dbReference>
<dbReference type="InterPro" id="IPR003439">
    <property type="entry name" value="ABC_transporter-like_ATP-bd"/>
</dbReference>
<evidence type="ECO:0000256" key="1">
    <source>
        <dbReference type="ARBA" id="ARBA00004651"/>
    </source>
</evidence>
<keyword evidence="2" id="KW-0813">Transport</keyword>
<evidence type="ECO:0000256" key="6">
    <source>
        <dbReference type="ARBA" id="ARBA00022840"/>
    </source>
</evidence>
<keyword evidence="6 12" id="KW-0067">ATP-binding</keyword>
<accession>A0A9X5APC0</accession>
<evidence type="ECO:0000256" key="3">
    <source>
        <dbReference type="ARBA" id="ARBA00022475"/>
    </source>
</evidence>
<dbReference type="GO" id="GO:0140359">
    <property type="term" value="F:ABC-type transporter activity"/>
    <property type="evidence" value="ECO:0007669"/>
    <property type="project" value="InterPro"/>
</dbReference>
<keyword evidence="4 9" id="KW-0812">Transmembrane</keyword>
<dbReference type="PROSITE" id="PS50929">
    <property type="entry name" value="ABC_TM1F"/>
    <property type="match status" value="1"/>
</dbReference>
<keyword evidence="3" id="KW-1003">Cell membrane</keyword>
<feature type="transmembrane region" description="Helical" evidence="9">
    <location>
        <begin position="153"/>
        <end position="173"/>
    </location>
</feature>
<dbReference type="SMART" id="SM00382">
    <property type="entry name" value="AAA"/>
    <property type="match status" value="1"/>
</dbReference>
<dbReference type="InterPro" id="IPR003593">
    <property type="entry name" value="AAA+_ATPase"/>
</dbReference>
<protein>
    <submittedName>
        <fullName evidence="12">ATP-binding cassette domain-containing protein</fullName>
    </submittedName>
</protein>
<evidence type="ECO:0000256" key="9">
    <source>
        <dbReference type="SAM" id="Phobius"/>
    </source>
</evidence>
<dbReference type="FunFam" id="3.40.50.300:FF:000854">
    <property type="entry name" value="Multidrug ABC transporter ATP-binding protein"/>
    <property type="match status" value="1"/>
</dbReference>
<dbReference type="GO" id="GO:0016887">
    <property type="term" value="F:ATP hydrolysis activity"/>
    <property type="evidence" value="ECO:0007669"/>
    <property type="project" value="InterPro"/>
</dbReference>
<evidence type="ECO:0000259" key="11">
    <source>
        <dbReference type="PROSITE" id="PS50929"/>
    </source>
</evidence>
<dbReference type="EMBL" id="WMQE01000017">
    <property type="protein sequence ID" value="MTK21480.1"/>
    <property type="molecule type" value="Genomic_DNA"/>
</dbReference>
<feature type="transmembrane region" description="Helical" evidence="9">
    <location>
        <begin position="47"/>
        <end position="69"/>
    </location>
</feature>
<dbReference type="PROSITE" id="PS50893">
    <property type="entry name" value="ABC_TRANSPORTER_2"/>
    <property type="match status" value="1"/>
</dbReference>
<feature type="transmembrane region" description="Helical" evidence="9">
    <location>
        <begin position="127"/>
        <end position="147"/>
    </location>
</feature>
<dbReference type="Gene3D" id="3.40.50.300">
    <property type="entry name" value="P-loop containing nucleotide triphosphate hydrolases"/>
    <property type="match status" value="1"/>
</dbReference>
<sequence>MRQYMFKHKFLLVTTVLVRCIGAAMQVYIALLIQQLIDYVVGGDMNGFVKAILFAAVYFSLMGLVDYLTSATQAIYLKKTLIALKRDVFKGILAKDYEDFNKSNTADYLSNLTNDMNLIEANYITPFLMMIGDVVIFVGTTAVLLWINPWVTLAMFLMAALLMIVPSLFGKVLEKRQNKVSDKQGMFTSKIKDIFQGYEVVKSYRMIPSVTHEFNVVNDELEDAKFKSTHLKGVAQAVSMIFAIGTQIAGMAIAGYFVLLGQMTVGNLFAVVQLGNGIQGPIMWIMQKVTQIKGMSGVNEKIMALIEVGKRESNEVALSEFKESIRLENVHFAYEETPVLNGISYTFSKNKKYAIVGESGCGKSTLIKLMMGYYRDYEGQILVDGQDVKNPIPLSMTELASMIHQNIYLFDKTIADNIFLDQTFADIQIKRALTQSGVTKFIKLLPEALKTAVGENGKNLSGGQKQRVAIARALIQEMPILMLDEGTSALDLQTAYDIEKTLLAIDELTVITITHKLSEEILSDYDEIIVMDQGQIVESGSFNHLLTQKGAFYQLYTLKKDDDFSVAS</sequence>
<comment type="caution">
    <text evidence="12">The sequence shown here is derived from an EMBL/GenBank/DDBJ whole genome shotgun (WGS) entry which is preliminary data.</text>
</comment>
<dbReference type="SUPFAM" id="SSF90123">
    <property type="entry name" value="ABC transporter transmembrane region"/>
    <property type="match status" value="1"/>
</dbReference>
<dbReference type="InterPro" id="IPR036640">
    <property type="entry name" value="ABC1_TM_sf"/>
</dbReference>
<evidence type="ECO:0000256" key="2">
    <source>
        <dbReference type="ARBA" id="ARBA00022448"/>
    </source>
</evidence>
<evidence type="ECO:0000313" key="12">
    <source>
        <dbReference type="EMBL" id="MTK21480.1"/>
    </source>
</evidence>
<organism evidence="12 13">
    <name type="scientific">Turicibacter sanguinis</name>
    <dbReference type="NCBI Taxonomy" id="154288"/>
    <lineage>
        <taxon>Bacteria</taxon>
        <taxon>Bacillati</taxon>
        <taxon>Bacillota</taxon>
        <taxon>Erysipelotrichia</taxon>
        <taxon>Erysipelotrichales</taxon>
        <taxon>Turicibacteraceae</taxon>
        <taxon>Turicibacter</taxon>
    </lineage>
</organism>
<dbReference type="InterPro" id="IPR011527">
    <property type="entry name" value="ABC1_TM_dom"/>
</dbReference>
<evidence type="ECO:0000259" key="10">
    <source>
        <dbReference type="PROSITE" id="PS50893"/>
    </source>
</evidence>
<comment type="subcellular location">
    <subcellularLocation>
        <location evidence="1">Cell membrane</location>
        <topology evidence="1">Multi-pass membrane protein</topology>
    </subcellularLocation>
</comment>
<dbReference type="CDD" id="cd07346">
    <property type="entry name" value="ABC_6TM_exporters"/>
    <property type="match status" value="1"/>
</dbReference>
<dbReference type="GO" id="GO:0034040">
    <property type="term" value="F:ATPase-coupled lipid transmembrane transporter activity"/>
    <property type="evidence" value="ECO:0007669"/>
    <property type="project" value="TreeGrafter"/>
</dbReference>
<dbReference type="PROSITE" id="PS00211">
    <property type="entry name" value="ABC_TRANSPORTER_1"/>
    <property type="match status" value="1"/>
</dbReference>
<keyword evidence="8 9" id="KW-0472">Membrane</keyword>
<dbReference type="InterPro" id="IPR039421">
    <property type="entry name" value="Type_1_exporter"/>
</dbReference>
<keyword evidence="5" id="KW-0547">Nucleotide-binding</keyword>
<dbReference type="GO" id="GO:0005886">
    <property type="term" value="C:plasma membrane"/>
    <property type="evidence" value="ECO:0007669"/>
    <property type="project" value="UniProtKB-SubCell"/>
</dbReference>
<feature type="domain" description="ABC transmembrane type-1" evidence="11">
    <location>
        <begin position="13"/>
        <end position="294"/>
    </location>
</feature>
<dbReference type="GeneID" id="60059285"/>
<feature type="transmembrane region" description="Helical" evidence="9">
    <location>
        <begin position="237"/>
        <end position="259"/>
    </location>
</feature>
<evidence type="ECO:0000256" key="8">
    <source>
        <dbReference type="ARBA" id="ARBA00023136"/>
    </source>
</evidence>
<evidence type="ECO:0000256" key="7">
    <source>
        <dbReference type="ARBA" id="ARBA00022989"/>
    </source>
</evidence>
<gene>
    <name evidence="12" type="ORF">GMA92_08605</name>
</gene>
<dbReference type="InterPro" id="IPR027417">
    <property type="entry name" value="P-loop_NTPase"/>
</dbReference>
<dbReference type="PANTHER" id="PTHR24221">
    <property type="entry name" value="ATP-BINDING CASSETTE SUB-FAMILY B"/>
    <property type="match status" value="1"/>
</dbReference>
<keyword evidence="7 9" id="KW-1133">Transmembrane helix</keyword>
<dbReference type="InterPro" id="IPR017871">
    <property type="entry name" value="ABC_transporter-like_CS"/>
</dbReference>